<evidence type="ECO:0000256" key="2">
    <source>
        <dbReference type="ARBA" id="ARBA00022801"/>
    </source>
</evidence>
<gene>
    <name evidence="4" type="ORF">SOCE26_051380</name>
</gene>
<sequence length="114" mass="11830">MDPIVQYLIINREILALGHGVLAAQAAHAAVAGYLIAADSDSARVWAGGTFTKIILAVEDEGALRGLSSQLASAGIAHKLLEESRLQGKATAIGVAPLPKSAVAPFFSRLSLLR</sequence>
<keyword evidence="2" id="KW-0378">Hydrolase</keyword>
<evidence type="ECO:0000313" key="4">
    <source>
        <dbReference type="EMBL" id="AUX43686.1"/>
    </source>
</evidence>
<dbReference type="EC" id="3.1.1.29" evidence="1"/>
<dbReference type="AlphaFoldDB" id="A0A2L0EWL8"/>
<dbReference type="EMBL" id="CP012673">
    <property type="protein sequence ID" value="AUX43686.1"/>
    <property type="molecule type" value="Genomic_DNA"/>
</dbReference>
<evidence type="ECO:0000256" key="1">
    <source>
        <dbReference type="ARBA" id="ARBA00013260"/>
    </source>
</evidence>
<dbReference type="Gene3D" id="3.40.1490.10">
    <property type="entry name" value="Bit1"/>
    <property type="match status" value="1"/>
</dbReference>
<dbReference type="Proteomes" id="UP000238348">
    <property type="component" value="Chromosome"/>
</dbReference>
<dbReference type="PANTHER" id="PTHR46194:SF1">
    <property type="entry name" value="PEPTIDYL-TRNA HYDROLASE PTRHD1-RELATED"/>
    <property type="match status" value="1"/>
</dbReference>
<accession>A0A2L0EWL8</accession>
<dbReference type="Pfam" id="PF01981">
    <property type="entry name" value="PTH2"/>
    <property type="match status" value="1"/>
</dbReference>
<dbReference type="PANTHER" id="PTHR46194">
    <property type="entry name" value="PEPTIDYL-TRNA HYDROLASE PTRHD1-RELATED"/>
    <property type="match status" value="1"/>
</dbReference>
<evidence type="ECO:0000313" key="5">
    <source>
        <dbReference type="Proteomes" id="UP000238348"/>
    </source>
</evidence>
<reference evidence="4 5" key="1">
    <citation type="submission" date="2015-09" db="EMBL/GenBank/DDBJ databases">
        <title>Sorangium comparison.</title>
        <authorList>
            <person name="Zaburannyi N."/>
            <person name="Bunk B."/>
            <person name="Overmann J."/>
            <person name="Mueller R."/>
        </authorList>
    </citation>
    <scope>NUCLEOTIDE SEQUENCE [LARGE SCALE GENOMIC DNA]</scope>
    <source>
        <strain evidence="4 5">So ce26</strain>
    </source>
</reference>
<dbReference type="InterPro" id="IPR023476">
    <property type="entry name" value="Pep_tRNA_hydro_II_dom_sf"/>
</dbReference>
<dbReference type="InterPro" id="IPR042237">
    <property type="entry name" value="PTRHD1"/>
</dbReference>
<dbReference type="InterPro" id="IPR002833">
    <property type="entry name" value="PTH2"/>
</dbReference>
<evidence type="ECO:0000256" key="3">
    <source>
        <dbReference type="ARBA" id="ARBA00048707"/>
    </source>
</evidence>
<dbReference type="GO" id="GO:0004045">
    <property type="term" value="F:peptidyl-tRNA hydrolase activity"/>
    <property type="evidence" value="ECO:0007669"/>
    <property type="project" value="UniProtKB-EC"/>
</dbReference>
<protein>
    <recommendedName>
        <fullName evidence="1">peptidyl-tRNA hydrolase</fullName>
        <ecNumber evidence="1">3.1.1.29</ecNumber>
    </recommendedName>
</protein>
<comment type="catalytic activity">
    <reaction evidence="3">
        <text>an N-acyl-L-alpha-aminoacyl-tRNA + H2O = an N-acyl-L-amino acid + a tRNA + H(+)</text>
        <dbReference type="Rhea" id="RHEA:54448"/>
        <dbReference type="Rhea" id="RHEA-COMP:10123"/>
        <dbReference type="Rhea" id="RHEA-COMP:13883"/>
        <dbReference type="ChEBI" id="CHEBI:15377"/>
        <dbReference type="ChEBI" id="CHEBI:15378"/>
        <dbReference type="ChEBI" id="CHEBI:59874"/>
        <dbReference type="ChEBI" id="CHEBI:78442"/>
        <dbReference type="ChEBI" id="CHEBI:138191"/>
        <dbReference type="EC" id="3.1.1.29"/>
    </reaction>
</comment>
<dbReference type="SUPFAM" id="SSF102462">
    <property type="entry name" value="Peptidyl-tRNA hydrolase II"/>
    <property type="match status" value="1"/>
</dbReference>
<proteinExistence type="predicted"/>
<name>A0A2L0EWL8_SORCE</name>
<organism evidence="4 5">
    <name type="scientific">Sorangium cellulosum</name>
    <name type="common">Polyangium cellulosum</name>
    <dbReference type="NCBI Taxonomy" id="56"/>
    <lineage>
        <taxon>Bacteria</taxon>
        <taxon>Pseudomonadati</taxon>
        <taxon>Myxococcota</taxon>
        <taxon>Polyangia</taxon>
        <taxon>Polyangiales</taxon>
        <taxon>Polyangiaceae</taxon>
        <taxon>Sorangium</taxon>
    </lineage>
</organism>